<reference evidence="1" key="2">
    <citation type="submission" date="2025-09" db="UniProtKB">
        <authorList>
            <consortium name="Ensembl"/>
        </authorList>
    </citation>
    <scope>IDENTIFICATION</scope>
</reference>
<organism evidence="1 2">
    <name type="scientific">Varanus komodoensis</name>
    <name type="common">Komodo dragon</name>
    <dbReference type="NCBI Taxonomy" id="61221"/>
    <lineage>
        <taxon>Eukaryota</taxon>
        <taxon>Metazoa</taxon>
        <taxon>Chordata</taxon>
        <taxon>Craniata</taxon>
        <taxon>Vertebrata</taxon>
        <taxon>Euteleostomi</taxon>
        <taxon>Lepidosauria</taxon>
        <taxon>Squamata</taxon>
        <taxon>Bifurcata</taxon>
        <taxon>Unidentata</taxon>
        <taxon>Episquamata</taxon>
        <taxon>Toxicofera</taxon>
        <taxon>Anguimorpha</taxon>
        <taxon>Paleoanguimorpha</taxon>
        <taxon>Varanoidea</taxon>
        <taxon>Varanidae</taxon>
        <taxon>Varanus</taxon>
    </lineage>
</organism>
<evidence type="ECO:0000313" key="1">
    <source>
        <dbReference type="Ensembl" id="ENSVKKP00000002317.1"/>
    </source>
</evidence>
<dbReference type="Pfam" id="PF15188">
    <property type="entry name" value="CCDC-167"/>
    <property type="match status" value="1"/>
</dbReference>
<dbReference type="AlphaFoldDB" id="A0A8D2IUK7"/>
<dbReference type="Ensembl" id="ENSVKKT00000002390.1">
    <property type="protein sequence ID" value="ENSVKKP00000002317.1"/>
    <property type="gene ID" value="ENSVKKG00000001873.1"/>
</dbReference>
<dbReference type="InterPro" id="IPR028194">
    <property type="entry name" value="CC167"/>
</dbReference>
<reference evidence="1" key="1">
    <citation type="submission" date="2025-08" db="UniProtKB">
        <authorList>
            <consortium name="Ensembl"/>
        </authorList>
    </citation>
    <scope>IDENTIFICATION</scope>
</reference>
<accession>A0A8D2IUK7</accession>
<evidence type="ECO:0000313" key="2">
    <source>
        <dbReference type="Proteomes" id="UP000694545"/>
    </source>
</evidence>
<keyword evidence="2" id="KW-1185">Reference proteome</keyword>
<sequence>STKKKVLSILPVCVFQIDCLEDKLSHCRQALEELDFKLQREELTPERRY</sequence>
<dbReference type="Proteomes" id="UP000694545">
    <property type="component" value="Unplaced"/>
</dbReference>
<name>A0A8D2IUK7_VARKO</name>
<proteinExistence type="predicted"/>
<protein>
    <submittedName>
        <fullName evidence="1">Uncharacterized protein</fullName>
    </submittedName>
</protein>